<dbReference type="GO" id="GO:0004497">
    <property type="term" value="F:monooxygenase activity"/>
    <property type="evidence" value="ECO:0007669"/>
    <property type="project" value="UniProtKB-KW"/>
</dbReference>
<evidence type="ECO:0000313" key="8">
    <source>
        <dbReference type="EMBL" id="CAG1838588.1"/>
    </source>
</evidence>
<evidence type="ECO:0000256" key="5">
    <source>
        <dbReference type="PIRSR" id="PIRSR602401-1"/>
    </source>
</evidence>
<keyword evidence="3 6" id="KW-0560">Oxidoreductase</keyword>
<dbReference type="OrthoDB" id="1470350at2759"/>
<dbReference type="SUPFAM" id="SSF48264">
    <property type="entry name" value="Cytochrome P450"/>
    <property type="match status" value="1"/>
</dbReference>
<sequence>MEGNRPLHSGCIAESIAEKKKLRSLKNHKDGGGKEKANLLSSYINDDDDEEQQDSHRQGSTEFDKFLRDTAINFIFAGRDTTGAALIWFFWLICNNPVVESNILEELRSTPLGKQRSSSNDLTIFDPEELSKLVYLHAALCESLRLFPPLPFHHQAALRHEVLPSGHRVEAGTKILSSLYSRGRMERIWGMDCLEFRPERWISEEGRVRHEPSCKFMSFGSGRRTCLGKEVAFTQMKAVVAAMVYNFQVQVLQGHVVEPKLSVILHMKNEWPEG</sequence>
<reference evidence="8" key="1">
    <citation type="submission" date="2021-03" db="EMBL/GenBank/DDBJ databases">
        <authorList>
            <consortium name="Genoscope - CEA"/>
            <person name="William W."/>
        </authorList>
    </citation>
    <scope>NUCLEOTIDE SEQUENCE</scope>
    <source>
        <strain evidence="8">Doubled-haploid Pahang</strain>
    </source>
</reference>
<dbReference type="InterPro" id="IPR001128">
    <property type="entry name" value="Cyt_P450"/>
</dbReference>
<dbReference type="GO" id="GO:0005506">
    <property type="term" value="F:iron ion binding"/>
    <property type="evidence" value="ECO:0007669"/>
    <property type="project" value="InterPro"/>
</dbReference>
<dbReference type="InParanoid" id="A0A804J4S5"/>
<dbReference type="EnsemblPlants" id="Ma05_t15580.1">
    <property type="protein sequence ID" value="Ma05_p15580.1"/>
    <property type="gene ID" value="Ma05_g15580"/>
</dbReference>
<dbReference type="GO" id="GO:0016705">
    <property type="term" value="F:oxidoreductase activity, acting on paired donors, with incorporation or reduction of molecular oxygen"/>
    <property type="evidence" value="ECO:0007669"/>
    <property type="project" value="InterPro"/>
</dbReference>
<dbReference type="InterPro" id="IPR002401">
    <property type="entry name" value="Cyt_P450_E_grp-I"/>
</dbReference>
<evidence type="ECO:0000256" key="1">
    <source>
        <dbReference type="ARBA" id="ARBA00010617"/>
    </source>
</evidence>
<organism evidence="9 10">
    <name type="scientific">Musa acuminata subsp. malaccensis</name>
    <name type="common">Wild banana</name>
    <name type="synonym">Musa malaccensis</name>
    <dbReference type="NCBI Taxonomy" id="214687"/>
    <lineage>
        <taxon>Eukaryota</taxon>
        <taxon>Viridiplantae</taxon>
        <taxon>Streptophyta</taxon>
        <taxon>Embryophyta</taxon>
        <taxon>Tracheophyta</taxon>
        <taxon>Spermatophyta</taxon>
        <taxon>Magnoliopsida</taxon>
        <taxon>Liliopsida</taxon>
        <taxon>Zingiberales</taxon>
        <taxon>Musaceae</taxon>
        <taxon>Musa</taxon>
    </lineage>
</organism>
<dbReference type="AlphaFoldDB" id="A0A804J4S5"/>
<dbReference type="EMBL" id="HG996470">
    <property type="protein sequence ID" value="CAG1838588.1"/>
    <property type="molecule type" value="Genomic_DNA"/>
</dbReference>
<evidence type="ECO:0000256" key="2">
    <source>
        <dbReference type="ARBA" id="ARBA00022723"/>
    </source>
</evidence>
<dbReference type="Pfam" id="PF00067">
    <property type="entry name" value="p450"/>
    <property type="match status" value="1"/>
</dbReference>
<dbReference type="OMA" id="TKILFCM"/>
<evidence type="ECO:0000256" key="7">
    <source>
        <dbReference type="SAM" id="MobiDB-lite"/>
    </source>
</evidence>
<keyword evidence="5 6" id="KW-0349">Heme</keyword>
<dbReference type="GO" id="GO:0006629">
    <property type="term" value="P:lipid metabolic process"/>
    <property type="evidence" value="ECO:0007669"/>
    <property type="project" value="UniProtKB-ARBA"/>
</dbReference>
<dbReference type="PANTHER" id="PTHR24296">
    <property type="entry name" value="CYTOCHROME P450"/>
    <property type="match status" value="1"/>
</dbReference>
<evidence type="ECO:0000256" key="6">
    <source>
        <dbReference type="RuleBase" id="RU000461"/>
    </source>
</evidence>
<reference evidence="9" key="2">
    <citation type="submission" date="2021-05" db="UniProtKB">
        <authorList>
            <consortium name="EnsemblPlants"/>
        </authorList>
    </citation>
    <scope>IDENTIFICATION</scope>
    <source>
        <strain evidence="9">subsp. malaccensis</strain>
    </source>
</reference>
<dbReference type="Proteomes" id="UP000012960">
    <property type="component" value="Unplaced"/>
</dbReference>
<dbReference type="PROSITE" id="PS00086">
    <property type="entry name" value="CYTOCHROME_P450"/>
    <property type="match status" value="1"/>
</dbReference>
<keyword evidence="6" id="KW-0503">Monooxygenase</keyword>
<proteinExistence type="inferred from homology"/>
<dbReference type="FunCoup" id="A0A804J4S5">
    <property type="interactions" value="15"/>
</dbReference>
<feature type="compositionally biased region" description="Basic and acidic residues" evidence="7">
    <location>
        <begin position="27"/>
        <end position="37"/>
    </location>
</feature>
<dbReference type="InterPro" id="IPR036396">
    <property type="entry name" value="Cyt_P450_sf"/>
</dbReference>
<dbReference type="PRINTS" id="PR00463">
    <property type="entry name" value="EP450I"/>
</dbReference>
<evidence type="ECO:0000313" key="9">
    <source>
        <dbReference type="EnsemblPlants" id="Ma05_p15580.1"/>
    </source>
</evidence>
<dbReference type="Gramene" id="Ma05_t15580.1">
    <property type="protein sequence ID" value="Ma05_p15580.1"/>
    <property type="gene ID" value="Ma05_g15580"/>
</dbReference>
<dbReference type="PRINTS" id="PR00385">
    <property type="entry name" value="P450"/>
</dbReference>
<comment type="cofactor">
    <cofactor evidence="5">
        <name>heme</name>
        <dbReference type="ChEBI" id="CHEBI:30413"/>
    </cofactor>
</comment>
<feature type="binding site" description="axial binding residue" evidence="5">
    <location>
        <position position="226"/>
    </location>
    <ligand>
        <name>heme</name>
        <dbReference type="ChEBI" id="CHEBI:30413"/>
    </ligand>
    <ligandPart>
        <name>Fe</name>
        <dbReference type="ChEBI" id="CHEBI:18248"/>
    </ligandPart>
</feature>
<keyword evidence="2 5" id="KW-0479">Metal-binding</keyword>
<evidence type="ECO:0000256" key="3">
    <source>
        <dbReference type="ARBA" id="ARBA00023002"/>
    </source>
</evidence>
<dbReference type="KEGG" id="mus:103985105"/>
<name>A0A804J4S5_MUSAM</name>
<protein>
    <submittedName>
        <fullName evidence="8">(wild Malaysian banana) hypothetical protein</fullName>
    </submittedName>
</protein>
<keyword evidence="4 5" id="KW-0408">Iron</keyword>
<accession>A0A804J4S5</accession>
<comment type="similarity">
    <text evidence="1 6">Belongs to the cytochrome P450 family.</text>
</comment>
<dbReference type="InterPro" id="IPR017972">
    <property type="entry name" value="Cyt_P450_CS"/>
</dbReference>
<feature type="region of interest" description="Disordered" evidence="7">
    <location>
        <begin position="23"/>
        <end position="42"/>
    </location>
</feature>
<gene>
    <name evidence="8" type="ORF">GSMUA_267650.1</name>
</gene>
<dbReference type="GO" id="GO:0020037">
    <property type="term" value="F:heme binding"/>
    <property type="evidence" value="ECO:0007669"/>
    <property type="project" value="InterPro"/>
</dbReference>
<dbReference type="Gene3D" id="1.10.630.10">
    <property type="entry name" value="Cytochrome P450"/>
    <property type="match status" value="1"/>
</dbReference>
<keyword evidence="10" id="KW-1185">Reference proteome</keyword>
<evidence type="ECO:0000256" key="4">
    <source>
        <dbReference type="ARBA" id="ARBA00023004"/>
    </source>
</evidence>
<evidence type="ECO:0000313" key="10">
    <source>
        <dbReference type="Proteomes" id="UP000012960"/>
    </source>
</evidence>